<evidence type="ECO:0000313" key="2">
    <source>
        <dbReference type="EMBL" id="MDN3919515.1"/>
    </source>
</evidence>
<keyword evidence="3" id="KW-1185">Reference proteome</keyword>
<evidence type="ECO:0000313" key="3">
    <source>
        <dbReference type="Proteomes" id="UP001228044"/>
    </source>
</evidence>
<dbReference type="EMBL" id="JAUHHC010000001">
    <property type="protein sequence ID" value="MDN3919515.1"/>
    <property type="molecule type" value="Genomic_DNA"/>
</dbReference>
<organism evidence="2 3">
    <name type="scientific">Roseateles violae</name>
    <dbReference type="NCBI Taxonomy" id="3058042"/>
    <lineage>
        <taxon>Bacteria</taxon>
        <taxon>Pseudomonadati</taxon>
        <taxon>Pseudomonadota</taxon>
        <taxon>Betaproteobacteria</taxon>
        <taxon>Burkholderiales</taxon>
        <taxon>Sphaerotilaceae</taxon>
        <taxon>Roseateles</taxon>
    </lineage>
</organism>
<feature type="region of interest" description="Disordered" evidence="1">
    <location>
        <begin position="1"/>
        <end position="22"/>
    </location>
</feature>
<dbReference type="Proteomes" id="UP001228044">
    <property type="component" value="Unassembled WGS sequence"/>
</dbReference>
<protein>
    <submittedName>
        <fullName evidence="2">Uncharacterized protein</fullName>
    </submittedName>
</protein>
<feature type="compositionally biased region" description="Polar residues" evidence="1">
    <location>
        <begin position="1"/>
        <end position="13"/>
    </location>
</feature>
<dbReference type="PROSITE" id="PS51318">
    <property type="entry name" value="TAT"/>
    <property type="match status" value="1"/>
</dbReference>
<sequence length="217" mass="22420">MNKQSSESENSQRGDPLSPQRTLAGDALARRRLLLRGATGGASALAALTPLGARAAGTGGSTVLTCTGVGGKVGLCSVSGTNSAAHSFLNVTQVPAGGKKVSWYGSCSGGSCSSLSMTPANAWPTGLLPSTKLKNTTLPWAAGSAYGNYTMLGLLGTRSASAEAHWTVAYLNALKFYPLGTFPYSASQVVDMYNGVFPGVTRDKAYTFFTTYMENLP</sequence>
<name>A0ABT8DR41_9BURK</name>
<dbReference type="InterPro" id="IPR006311">
    <property type="entry name" value="TAT_signal"/>
</dbReference>
<comment type="caution">
    <text evidence="2">The sequence shown here is derived from an EMBL/GenBank/DDBJ whole genome shotgun (WGS) entry which is preliminary data.</text>
</comment>
<accession>A0ABT8DR41</accession>
<evidence type="ECO:0000256" key="1">
    <source>
        <dbReference type="SAM" id="MobiDB-lite"/>
    </source>
</evidence>
<proteinExistence type="predicted"/>
<dbReference type="RefSeq" id="WP_290357816.1">
    <property type="nucleotide sequence ID" value="NZ_JAUHHC010000001.1"/>
</dbReference>
<reference evidence="2 3" key="1">
    <citation type="submission" date="2023-06" db="EMBL/GenBank/DDBJ databases">
        <title>Pelomonas sp. PFR6 16S ribosomal RNA gene Genome sequencing and assembly.</title>
        <authorList>
            <person name="Woo H."/>
        </authorList>
    </citation>
    <scope>NUCLEOTIDE SEQUENCE [LARGE SCALE GENOMIC DNA]</scope>
    <source>
        <strain evidence="2 3">PFR6</strain>
    </source>
</reference>
<gene>
    <name evidence="2" type="ORF">QWJ38_04385</name>
</gene>